<dbReference type="PANTHER" id="PTHR10169">
    <property type="entry name" value="DNA TOPOISOMERASE/GYRASE"/>
    <property type="match status" value="1"/>
</dbReference>
<dbReference type="GO" id="GO:0005634">
    <property type="term" value="C:nucleus"/>
    <property type="evidence" value="ECO:0007669"/>
    <property type="project" value="TreeGrafter"/>
</dbReference>
<comment type="subunit">
    <text evidence="6">Homodimer.</text>
</comment>
<dbReference type="SUPFAM" id="SSF56112">
    <property type="entry name" value="Protein kinase-like (PK-like)"/>
    <property type="match status" value="1"/>
</dbReference>
<keyword evidence="5 6" id="KW-0413">Isomerase</keyword>
<evidence type="ECO:0000313" key="9">
    <source>
        <dbReference type="Proteomes" id="UP000541444"/>
    </source>
</evidence>
<dbReference type="AlphaFoldDB" id="A0A7J7LEG1"/>
<dbReference type="GO" id="GO:0003918">
    <property type="term" value="F:DNA topoisomerase type II (double strand cut, ATP-hydrolyzing) activity"/>
    <property type="evidence" value="ECO:0007669"/>
    <property type="project" value="UniProtKB-UniRule"/>
</dbReference>
<dbReference type="Pfam" id="PF00204">
    <property type="entry name" value="DNA_gyraseB"/>
    <property type="match status" value="1"/>
</dbReference>
<comment type="function">
    <text evidence="6">Control of topological states of DNA by transient breakage and subsequent rejoining of DNA strands. Topoisomerase II makes double-strand breaks.</text>
</comment>
<dbReference type="GO" id="GO:0000819">
    <property type="term" value="P:sister chromatid segregation"/>
    <property type="evidence" value="ECO:0007669"/>
    <property type="project" value="TreeGrafter"/>
</dbReference>
<dbReference type="PANTHER" id="PTHR10169:SF38">
    <property type="entry name" value="DNA TOPOISOMERASE 2"/>
    <property type="match status" value="1"/>
</dbReference>
<keyword evidence="4 6" id="KW-0238">DNA-binding</keyword>
<dbReference type="EMBL" id="JACGCM010002345">
    <property type="protein sequence ID" value="KAF6140949.1"/>
    <property type="molecule type" value="Genomic_DNA"/>
</dbReference>
<reference evidence="8 9" key="1">
    <citation type="journal article" date="2020" name="IScience">
        <title>Genome Sequencing of the Endangered Kingdonia uniflora (Circaeasteraceae, Ranunculales) Reveals Potential Mechanisms of Evolutionary Specialization.</title>
        <authorList>
            <person name="Sun Y."/>
            <person name="Deng T."/>
            <person name="Zhang A."/>
            <person name="Moore M.J."/>
            <person name="Landis J.B."/>
            <person name="Lin N."/>
            <person name="Zhang H."/>
            <person name="Zhang X."/>
            <person name="Huang J."/>
            <person name="Zhang X."/>
            <person name="Sun H."/>
            <person name="Wang H."/>
        </authorList>
    </citation>
    <scope>NUCLEOTIDE SEQUENCE [LARGE SCALE GENOMIC DNA]</scope>
    <source>
        <strain evidence="8">TB1705</strain>
        <tissue evidence="8">Leaf</tissue>
    </source>
</reference>
<evidence type="ECO:0000259" key="7">
    <source>
        <dbReference type="PROSITE" id="PS50011"/>
    </source>
</evidence>
<dbReference type="InterPro" id="IPR001241">
    <property type="entry name" value="Topo_IIA"/>
</dbReference>
<keyword evidence="3 6" id="KW-0799">Topoisomerase</keyword>
<dbReference type="GO" id="GO:0006265">
    <property type="term" value="P:DNA topological change"/>
    <property type="evidence" value="ECO:0007669"/>
    <property type="project" value="UniProtKB-UniRule"/>
</dbReference>
<proteinExistence type="inferred from homology"/>
<dbReference type="Proteomes" id="UP000541444">
    <property type="component" value="Unassembled WGS sequence"/>
</dbReference>
<dbReference type="InterPro" id="IPR014721">
    <property type="entry name" value="Ribsml_uS5_D2-typ_fold_subgr"/>
</dbReference>
<dbReference type="OrthoDB" id="1696432at2759"/>
<dbReference type="SMART" id="SM00433">
    <property type="entry name" value="TOP2c"/>
    <property type="match status" value="1"/>
</dbReference>
<dbReference type="EC" id="5.6.2.2" evidence="6"/>
<comment type="similarity">
    <text evidence="6">Belongs to the type II topoisomerase family.</text>
</comment>
<evidence type="ECO:0000256" key="3">
    <source>
        <dbReference type="ARBA" id="ARBA00023029"/>
    </source>
</evidence>
<gene>
    <name evidence="8" type="ORF">GIB67_030160</name>
</gene>
<dbReference type="CDD" id="cd03481">
    <property type="entry name" value="TopoIIA_Trans_ScTopoIIA"/>
    <property type="match status" value="1"/>
</dbReference>
<dbReference type="InterPro" id="IPR000719">
    <property type="entry name" value="Prot_kinase_dom"/>
</dbReference>
<feature type="domain" description="Protein kinase" evidence="7">
    <location>
        <begin position="177"/>
        <end position="543"/>
    </location>
</feature>
<evidence type="ECO:0000313" key="8">
    <source>
        <dbReference type="EMBL" id="KAF6140949.1"/>
    </source>
</evidence>
<name>A0A7J7LEG1_9MAGN</name>
<dbReference type="SMART" id="SM00220">
    <property type="entry name" value="S_TKc"/>
    <property type="match status" value="1"/>
</dbReference>
<dbReference type="InterPro" id="IPR020568">
    <property type="entry name" value="Ribosomal_Su5_D2-typ_SF"/>
</dbReference>
<dbReference type="InterPro" id="IPR013506">
    <property type="entry name" value="Topo_IIA_bsu_dom2"/>
</dbReference>
<comment type="caution">
    <text evidence="8">The sequence shown here is derived from an EMBL/GenBank/DDBJ whole genome shotgun (WGS) entry which is preliminary data.</text>
</comment>
<dbReference type="GO" id="GO:0000712">
    <property type="term" value="P:resolution of meiotic recombination intermediates"/>
    <property type="evidence" value="ECO:0007669"/>
    <property type="project" value="TreeGrafter"/>
</dbReference>
<dbReference type="GO" id="GO:0004672">
    <property type="term" value="F:protein kinase activity"/>
    <property type="evidence" value="ECO:0007669"/>
    <property type="project" value="InterPro"/>
</dbReference>
<dbReference type="PROSITE" id="PS50011">
    <property type="entry name" value="PROTEIN_KINASE_DOM"/>
    <property type="match status" value="1"/>
</dbReference>
<comment type="catalytic activity">
    <reaction evidence="1 6">
        <text>ATP-dependent breakage, passage and rejoining of double-stranded DNA.</text>
        <dbReference type="EC" id="5.6.2.2"/>
    </reaction>
</comment>
<organism evidence="8 9">
    <name type="scientific">Kingdonia uniflora</name>
    <dbReference type="NCBI Taxonomy" id="39325"/>
    <lineage>
        <taxon>Eukaryota</taxon>
        <taxon>Viridiplantae</taxon>
        <taxon>Streptophyta</taxon>
        <taxon>Embryophyta</taxon>
        <taxon>Tracheophyta</taxon>
        <taxon>Spermatophyta</taxon>
        <taxon>Magnoliopsida</taxon>
        <taxon>Ranunculales</taxon>
        <taxon>Circaeasteraceae</taxon>
        <taxon>Kingdonia</taxon>
    </lineage>
</organism>
<evidence type="ECO:0000256" key="1">
    <source>
        <dbReference type="ARBA" id="ARBA00000185"/>
    </source>
</evidence>
<keyword evidence="6" id="KW-0067">ATP-binding</keyword>
<dbReference type="SUPFAM" id="SSF54211">
    <property type="entry name" value="Ribosomal protein S5 domain 2-like"/>
    <property type="match status" value="1"/>
</dbReference>
<dbReference type="InterPro" id="IPR011009">
    <property type="entry name" value="Kinase-like_dom_sf"/>
</dbReference>
<protein>
    <recommendedName>
        <fullName evidence="6">DNA topoisomerase 2</fullName>
        <ecNumber evidence="6">5.6.2.2</ecNumber>
    </recommendedName>
</protein>
<evidence type="ECO:0000256" key="6">
    <source>
        <dbReference type="RuleBase" id="RU362094"/>
    </source>
</evidence>
<dbReference type="GO" id="GO:0003677">
    <property type="term" value="F:DNA binding"/>
    <property type="evidence" value="ECO:0007669"/>
    <property type="project" value="UniProtKB-UniRule"/>
</dbReference>
<dbReference type="Gene3D" id="3.30.230.10">
    <property type="match status" value="1"/>
</dbReference>
<evidence type="ECO:0000256" key="5">
    <source>
        <dbReference type="ARBA" id="ARBA00023235"/>
    </source>
</evidence>
<keyword evidence="6" id="KW-0547">Nucleotide-binding</keyword>
<dbReference type="GO" id="GO:0005524">
    <property type="term" value="F:ATP binding"/>
    <property type="evidence" value="ECO:0007669"/>
    <property type="project" value="UniProtKB-UniRule"/>
</dbReference>
<dbReference type="Pfam" id="PF00069">
    <property type="entry name" value="Pkinase"/>
    <property type="match status" value="1"/>
</dbReference>
<keyword evidence="9" id="KW-1185">Reference proteome</keyword>
<evidence type="ECO:0000256" key="2">
    <source>
        <dbReference type="ARBA" id="ARBA00001946"/>
    </source>
</evidence>
<comment type="cofactor">
    <cofactor evidence="2">
        <name>Mg(2+)</name>
        <dbReference type="ChEBI" id="CHEBI:18420"/>
    </cofactor>
</comment>
<evidence type="ECO:0000256" key="4">
    <source>
        <dbReference type="ARBA" id="ARBA00023125"/>
    </source>
</evidence>
<accession>A0A7J7LEG1</accession>
<sequence length="543" mass="61896">MEDNEPIDDLSIYRATRYIGNDLNNMKDGSAKRVETIRRHLLELLEEEQETNIEARDKIFKAYLYPSLAWARACLEAKFRSFEGVGFGHGSLNMGLGLAQIELASGYETAGFSAIASLASLSFTVTCNKIDYFISVPGLNSGLIFDWRVPIDSDESFWCSYHTNREFFYLRITDVYVEFVIETANGKRQKRYKQVSYVNSIATIKGGTHVDYDTNQLANHVMNIVNKKNKSANLKAHTMKGHLWVFVNALVGNPAFDSQTKETLTTRQISFRSKCELSQDFLKKVAKSRVVESHLSWAYFKQKGDSAKALAVSRHASFVQENQYLIPSPLFQTVIGYLIISYKDTSFIENSVNKICHRNLKLENMHLDGSTAPRPRICDFGYSKSSVLHSQPKSTVGTPAILLQKSYPKREYDGKVADVWSWGVTLYVMLVGAYPFEDPRNFRKTIGTWIVQEFLWKNHVLNFGKYIVICFRNFLSWDPLLSFEFELVRKAGKLVEGITFGGNIIGGSMDLDDLDDDVDLDDVEASRDFVRFISELHHIRHIN</sequence>
<dbReference type="InterPro" id="IPR050634">
    <property type="entry name" value="DNA_Topoisomerase_II"/>
</dbReference>
<dbReference type="Gene3D" id="1.10.510.10">
    <property type="entry name" value="Transferase(Phosphotransferase) domain 1"/>
    <property type="match status" value="1"/>
</dbReference>